<reference evidence="7" key="1">
    <citation type="submission" date="2025-08" db="UniProtKB">
        <authorList>
            <consortium name="RefSeq"/>
        </authorList>
    </citation>
    <scope>IDENTIFICATION</scope>
    <source>
        <tissue evidence="7">Leaf</tissue>
    </source>
</reference>
<dbReference type="Pfam" id="PF01582">
    <property type="entry name" value="TIR"/>
    <property type="match status" value="1"/>
</dbReference>
<evidence type="ECO:0000313" key="6">
    <source>
        <dbReference type="Proteomes" id="UP000827889"/>
    </source>
</evidence>
<dbReference type="InterPro" id="IPR035897">
    <property type="entry name" value="Toll_tir_struct_dom_sf"/>
</dbReference>
<keyword evidence="6" id="KW-1185">Reference proteome</keyword>
<evidence type="ECO:0000256" key="2">
    <source>
        <dbReference type="ARBA" id="ARBA00022801"/>
    </source>
</evidence>
<dbReference type="PANTHER" id="PTHR32009:SF39">
    <property type="entry name" value="TIR DOMAIN-CONTAINING PROTEIN"/>
    <property type="match status" value="1"/>
</dbReference>
<evidence type="ECO:0000256" key="4">
    <source>
        <dbReference type="ARBA" id="ARBA00047304"/>
    </source>
</evidence>
<name>A0ABM3H4N0_9MYRT</name>
<organism evidence="6 7">
    <name type="scientific">Rhodamnia argentea</name>
    <dbReference type="NCBI Taxonomy" id="178133"/>
    <lineage>
        <taxon>Eukaryota</taxon>
        <taxon>Viridiplantae</taxon>
        <taxon>Streptophyta</taxon>
        <taxon>Embryophyta</taxon>
        <taxon>Tracheophyta</taxon>
        <taxon>Spermatophyta</taxon>
        <taxon>Magnoliopsida</taxon>
        <taxon>eudicotyledons</taxon>
        <taxon>Gunneridae</taxon>
        <taxon>Pentapetalae</taxon>
        <taxon>rosids</taxon>
        <taxon>malvids</taxon>
        <taxon>Myrtales</taxon>
        <taxon>Myrtaceae</taxon>
        <taxon>Myrtoideae</taxon>
        <taxon>Myrteae</taxon>
        <taxon>Australasian group</taxon>
        <taxon>Rhodamnia</taxon>
    </lineage>
</organism>
<evidence type="ECO:0000313" key="7">
    <source>
        <dbReference type="RefSeq" id="XP_048131562.1"/>
    </source>
</evidence>
<evidence type="ECO:0000259" key="5">
    <source>
        <dbReference type="PROSITE" id="PS50104"/>
    </source>
</evidence>
<dbReference type="RefSeq" id="XP_048131562.1">
    <property type="nucleotide sequence ID" value="XM_048275605.1"/>
</dbReference>
<dbReference type="SUPFAM" id="SSF52200">
    <property type="entry name" value="Toll/Interleukin receptor TIR domain"/>
    <property type="match status" value="1"/>
</dbReference>
<gene>
    <name evidence="7" type="primary">LOC125314127</name>
</gene>
<dbReference type="EC" id="3.2.2.6" evidence="1"/>
<dbReference type="GeneID" id="125314127"/>
<evidence type="ECO:0000256" key="3">
    <source>
        <dbReference type="ARBA" id="ARBA00023027"/>
    </source>
</evidence>
<dbReference type="InterPro" id="IPR000157">
    <property type="entry name" value="TIR_dom"/>
</dbReference>
<keyword evidence="3" id="KW-0520">NAD</keyword>
<dbReference type="Gene3D" id="3.40.50.10140">
    <property type="entry name" value="Toll/interleukin-1 receptor homology (TIR) domain"/>
    <property type="match status" value="1"/>
</dbReference>
<proteinExistence type="predicted"/>
<accession>A0ABM3H4N0</accession>
<dbReference type="PROSITE" id="PS50104">
    <property type="entry name" value="TIR"/>
    <property type="match status" value="1"/>
</dbReference>
<keyword evidence="2" id="KW-0378">Hydrolase</keyword>
<dbReference type="PANTHER" id="PTHR32009">
    <property type="entry name" value="TMV RESISTANCE PROTEIN N-LIKE"/>
    <property type="match status" value="1"/>
</dbReference>
<feature type="domain" description="TIR" evidence="5">
    <location>
        <begin position="17"/>
        <end position="154"/>
    </location>
</feature>
<comment type="catalytic activity">
    <reaction evidence="4">
        <text>NAD(+) + H2O = ADP-D-ribose + nicotinamide + H(+)</text>
        <dbReference type="Rhea" id="RHEA:16301"/>
        <dbReference type="ChEBI" id="CHEBI:15377"/>
        <dbReference type="ChEBI" id="CHEBI:15378"/>
        <dbReference type="ChEBI" id="CHEBI:17154"/>
        <dbReference type="ChEBI" id="CHEBI:57540"/>
        <dbReference type="ChEBI" id="CHEBI:57967"/>
        <dbReference type="EC" id="3.2.2.6"/>
    </reaction>
    <physiologicalReaction direction="left-to-right" evidence="4">
        <dbReference type="Rhea" id="RHEA:16302"/>
    </physiologicalReaction>
</comment>
<sequence length="168" mass="19001">MDNSHVASHSSSMSRRPPPDVFLSFRGPDTRWNFAKFLHMMLTRAGIDVFIDEIDLPKGNDLNDELIAVISQSKLSIAVISEDYVSSKSCLMELEQMLKWKDSESHTIIPIFYYVDPSDVRHCKGPFARSMREHNDSGSDATVIGFWKSALNRIGRMAGHHLCENNEG</sequence>
<evidence type="ECO:0000256" key="1">
    <source>
        <dbReference type="ARBA" id="ARBA00011982"/>
    </source>
</evidence>
<dbReference type="Proteomes" id="UP000827889">
    <property type="component" value="Chromosome 3"/>
</dbReference>
<dbReference type="SMART" id="SM00255">
    <property type="entry name" value="TIR"/>
    <property type="match status" value="1"/>
</dbReference>
<protein>
    <recommendedName>
        <fullName evidence="1">ADP-ribosyl cyclase/cyclic ADP-ribose hydrolase</fullName>
        <ecNumber evidence="1">3.2.2.6</ecNumber>
    </recommendedName>
</protein>